<dbReference type="Proteomes" id="UP001501469">
    <property type="component" value="Unassembled WGS sequence"/>
</dbReference>
<feature type="domain" description="PAC" evidence="8">
    <location>
        <begin position="560"/>
        <end position="615"/>
    </location>
</feature>
<proteinExistence type="predicted"/>
<dbReference type="SMART" id="SM00387">
    <property type="entry name" value="HATPase_c"/>
    <property type="match status" value="1"/>
</dbReference>
<evidence type="ECO:0000313" key="9">
    <source>
        <dbReference type="EMBL" id="GAA4028183.1"/>
    </source>
</evidence>
<dbReference type="InterPro" id="IPR035965">
    <property type="entry name" value="PAS-like_dom_sf"/>
</dbReference>
<keyword evidence="10" id="KW-1185">Reference proteome</keyword>
<organism evidence="9 10">
    <name type="scientific">Hymenobacter glaciei</name>
    <dbReference type="NCBI Taxonomy" id="877209"/>
    <lineage>
        <taxon>Bacteria</taxon>
        <taxon>Pseudomonadati</taxon>
        <taxon>Bacteroidota</taxon>
        <taxon>Cytophagia</taxon>
        <taxon>Cytophagales</taxon>
        <taxon>Hymenobacteraceae</taxon>
        <taxon>Hymenobacter</taxon>
    </lineage>
</organism>
<dbReference type="Pfam" id="PF13426">
    <property type="entry name" value="PAS_9"/>
    <property type="match status" value="1"/>
</dbReference>
<feature type="domain" description="PAC" evidence="8">
    <location>
        <begin position="435"/>
        <end position="485"/>
    </location>
</feature>
<feature type="domain" description="PAS" evidence="7">
    <location>
        <begin position="873"/>
        <end position="943"/>
    </location>
</feature>
<dbReference type="InterPro" id="IPR013655">
    <property type="entry name" value="PAS_fold_3"/>
</dbReference>
<evidence type="ECO:0000256" key="3">
    <source>
        <dbReference type="ARBA" id="ARBA00022553"/>
    </source>
</evidence>
<dbReference type="InterPro" id="IPR000700">
    <property type="entry name" value="PAS-assoc_C"/>
</dbReference>
<dbReference type="InterPro" id="IPR013656">
    <property type="entry name" value="PAS_4"/>
</dbReference>
<keyword evidence="4" id="KW-0808">Transferase</keyword>
<dbReference type="PROSITE" id="PS50113">
    <property type="entry name" value="PAC"/>
    <property type="match status" value="4"/>
</dbReference>
<dbReference type="Pfam" id="PF02518">
    <property type="entry name" value="HATPase_c"/>
    <property type="match status" value="1"/>
</dbReference>
<dbReference type="PROSITE" id="PS50112">
    <property type="entry name" value="PAS"/>
    <property type="match status" value="1"/>
</dbReference>
<evidence type="ECO:0000313" key="10">
    <source>
        <dbReference type="Proteomes" id="UP001501469"/>
    </source>
</evidence>
<dbReference type="InterPro" id="IPR003594">
    <property type="entry name" value="HATPase_dom"/>
</dbReference>
<dbReference type="Gene3D" id="1.10.287.130">
    <property type="match status" value="1"/>
</dbReference>
<dbReference type="InterPro" id="IPR036097">
    <property type="entry name" value="HisK_dim/P_sf"/>
</dbReference>
<evidence type="ECO:0000256" key="5">
    <source>
        <dbReference type="ARBA" id="ARBA00022777"/>
    </source>
</evidence>
<dbReference type="CDD" id="cd00130">
    <property type="entry name" value="PAS"/>
    <property type="match status" value="3"/>
</dbReference>
<feature type="domain" description="Histidine kinase" evidence="6">
    <location>
        <begin position="1009"/>
        <end position="1224"/>
    </location>
</feature>
<evidence type="ECO:0000259" key="8">
    <source>
        <dbReference type="PROSITE" id="PS50113"/>
    </source>
</evidence>
<protein>
    <recommendedName>
        <fullName evidence="2">histidine kinase</fullName>
        <ecNumber evidence="2">2.7.13.3</ecNumber>
    </recommendedName>
</protein>
<feature type="domain" description="PAC" evidence="8">
    <location>
        <begin position="819"/>
        <end position="872"/>
    </location>
</feature>
<evidence type="ECO:0000256" key="4">
    <source>
        <dbReference type="ARBA" id="ARBA00022679"/>
    </source>
</evidence>
<feature type="domain" description="PAC" evidence="8">
    <location>
        <begin position="946"/>
        <end position="998"/>
    </location>
</feature>
<evidence type="ECO:0000256" key="2">
    <source>
        <dbReference type="ARBA" id="ARBA00012438"/>
    </source>
</evidence>
<evidence type="ECO:0000256" key="1">
    <source>
        <dbReference type="ARBA" id="ARBA00000085"/>
    </source>
</evidence>
<accession>A0ABP7TLW1</accession>
<dbReference type="Gene3D" id="3.30.565.10">
    <property type="entry name" value="Histidine kinase-like ATPase, C-terminal domain"/>
    <property type="match status" value="1"/>
</dbReference>
<dbReference type="SMART" id="SM00086">
    <property type="entry name" value="PAC"/>
    <property type="match status" value="4"/>
</dbReference>
<dbReference type="InterPro" id="IPR052162">
    <property type="entry name" value="Sensor_kinase/Photoreceptor"/>
</dbReference>
<dbReference type="SUPFAM" id="SSF55874">
    <property type="entry name" value="ATPase domain of HSP90 chaperone/DNA topoisomerase II/histidine kinase"/>
    <property type="match status" value="1"/>
</dbReference>
<dbReference type="Pfam" id="PF08448">
    <property type="entry name" value="PAS_4"/>
    <property type="match status" value="2"/>
</dbReference>
<reference evidence="10" key="1">
    <citation type="journal article" date="2019" name="Int. J. Syst. Evol. Microbiol.">
        <title>The Global Catalogue of Microorganisms (GCM) 10K type strain sequencing project: providing services to taxonomists for standard genome sequencing and annotation.</title>
        <authorList>
            <consortium name="The Broad Institute Genomics Platform"/>
            <consortium name="The Broad Institute Genome Sequencing Center for Infectious Disease"/>
            <person name="Wu L."/>
            <person name="Ma J."/>
        </authorList>
    </citation>
    <scope>NUCLEOTIDE SEQUENCE [LARGE SCALE GENOMIC DNA]</scope>
    <source>
        <strain evidence="10">JCM 17225</strain>
    </source>
</reference>
<dbReference type="SMART" id="SM00091">
    <property type="entry name" value="PAS"/>
    <property type="match status" value="5"/>
</dbReference>
<dbReference type="InterPro" id="IPR000014">
    <property type="entry name" value="PAS"/>
</dbReference>
<dbReference type="InterPro" id="IPR004358">
    <property type="entry name" value="Sig_transdc_His_kin-like_C"/>
</dbReference>
<evidence type="ECO:0000259" key="7">
    <source>
        <dbReference type="PROSITE" id="PS50112"/>
    </source>
</evidence>
<dbReference type="InterPro" id="IPR005467">
    <property type="entry name" value="His_kinase_dom"/>
</dbReference>
<dbReference type="Gene3D" id="3.30.450.20">
    <property type="entry name" value="PAS domain"/>
    <property type="match status" value="6"/>
</dbReference>
<dbReference type="PRINTS" id="PR00344">
    <property type="entry name" value="BCTRLSENSOR"/>
</dbReference>
<dbReference type="InterPro" id="IPR001610">
    <property type="entry name" value="PAC"/>
</dbReference>
<dbReference type="PANTHER" id="PTHR43304">
    <property type="entry name" value="PHYTOCHROME-LIKE PROTEIN CPH1"/>
    <property type="match status" value="1"/>
</dbReference>
<comment type="caution">
    <text evidence="9">The sequence shown here is derived from an EMBL/GenBank/DDBJ whole genome shotgun (WGS) entry which is preliminary data.</text>
</comment>
<dbReference type="PROSITE" id="PS50109">
    <property type="entry name" value="HIS_KIN"/>
    <property type="match status" value="1"/>
</dbReference>
<comment type="catalytic activity">
    <reaction evidence="1">
        <text>ATP + protein L-histidine = ADP + protein N-phospho-L-histidine.</text>
        <dbReference type="EC" id="2.7.13.3"/>
    </reaction>
</comment>
<dbReference type="InterPro" id="IPR036890">
    <property type="entry name" value="HATPase_C_sf"/>
</dbReference>
<sequence>MPSSGSLTGRGPMADLVYAKDWSTTPLGAIEGWPQSLRTTVSLCLASNFPINIAWGPQRIQIYNDGYLPLCADKHPTSLGQDFKECWASAWEVIGEAFEQAAAGQTRFLENQRMFLDRYGYLEETFFTFSFSPILDESGGVGGLFHPVTELTQQTLAERRLNILRAVPERTSGAQTEQEAAGLLLDTLREFALDLPFVALYSTSPDGQLVARLEGQVGLEGAGALAPATVGLAQDAAAAWPLAAAALTGQAQRVEALAAAFGAFASGPYPEAPHTALVYPLYRADAAQPAYFVVLGVSARRALDAEYTHFYDILVAAVSTAMTRARTLEDERKRADALTELNRAGEEINVEGLARLRVANEELKKFKVLSDNAFDAFILMREDGSFAYLNELACQRWGYTAEEAQTLRVPDVDPLYQAAEFQALFARVQQQGSLPPFETIHQRRDGSRFPVEVSLGPITLSGQPHLFAVARDITQQVAAKQQLVASEQRYRTLIEESPIAMALYVGPDLRIQHANALMLMYWGKDASVVGKSFREALPELDDQPFSSRLEQVYATGQPYTGVRQEATVLIDGQPRTSYFTFTFKPLRDEQGQVYGIHNTAMDVNTEMQALQQIEESEARFRALVEQSPVPTALTRGLDLVIESINAPMLHLMGFQTAEEVVGRAMVDVLPQLQSEAVLQIAKEVTASGEAFRGSEMPVIMPGDTGDLEQRYYNVSYTPLIEGGQVTGLIHVAIDVTEQVRARRKIEAEKARAQLAIEVGGLGVFETEFTTFEIVADQRFNEIFGFDGPQSRQRYLSVFHPDDLAQRAQALELGVKTGAFEYEVRFIHAITQQVRWVRIRGRVSRDAAGAPATVVGVAQDTTEQKTYTEALHESEQRFRILADAAPNMVWAVNPDGTIRYINRAFTDFVGVTQQEYEATGWGPYMHPDELQQAQDTLAETIRAGSRYKLEHRMLRHDGQFRWLLAQGAPSYYASGELYGYVGSAIDITDLKETNEQLVRTNRDLDNFIYTASHDLKAPISNIEGLLLLLGDLLPAELRTNETLLPVLTRMQDSVERFTRTIAHLTEVSKLQMEFAHPPTATPLLPLLEDVRQDLRPLLTETGGQIRVDAEGCPTMMMSEKNLRSILYNLVSNALKYHHPDRPPVVRVSCRAEGDRHVLRVQDNGLGLAEWQQTKLFQLFERLHTHVEGTGVGLYMVKKMVENAGGTISVDSREGEGTTFTAAFPA</sequence>
<dbReference type="PANTHER" id="PTHR43304:SF1">
    <property type="entry name" value="PAC DOMAIN-CONTAINING PROTEIN"/>
    <property type="match status" value="1"/>
</dbReference>
<keyword evidence="5" id="KW-0418">Kinase</keyword>
<dbReference type="EC" id="2.7.13.3" evidence="2"/>
<evidence type="ECO:0000259" key="6">
    <source>
        <dbReference type="PROSITE" id="PS50109"/>
    </source>
</evidence>
<dbReference type="NCBIfam" id="TIGR00229">
    <property type="entry name" value="sensory_box"/>
    <property type="match status" value="4"/>
</dbReference>
<gene>
    <name evidence="9" type="ORF">GCM10022409_10330</name>
</gene>
<dbReference type="SUPFAM" id="SSF55785">
    <property type="entry name" value="PYP-like sensor domain (PAS domain)"/>
    <property type="match status" value="5"/>
</dbReference>
<dbReference type="Pfam" id="PF08447">
    <property type="entry name" value="PAS_3"/>
    <property type="match status" value="2"/>
</dbReference>
<keyword evidence="3" id="KW-0597">Phosphoprotein</keyword>
<name>A0ABP7TLW1_9BACT</name>
<dbReference type="SUPFAM" id="SSF47384">
    <property type="entry name" value="Homodimeric domain of signal transducing histidine kinase"/>
    <property type="match status" value="1"/>
</dbReference>
<dbReference type="Gene3D" id="2.10.70.100">
    <property type="match status" value="1"/>
</dbReference>
<dbReference type="EMBL" id="BAABDK010000010">
    <property type="protein sequence ID" value="GAA4028183.1"/>
    <property type="molecule type" value="Genomic_DNA"/>
</dbReference>